<evidence type="ECO:0000313" key="5">
    <source>
        <dbReference type="Proteomes" id="UP000027120"/>
    </source>
</evidence>
<dbReference type="InterPro" id="IPR002885">
    <property type="entry name" value="PPR_rpt"/>
</dbReference>
<dbReference type="AlphaFoldDB" id="A0A067D8Q3"/>
<evidence type="ECO:0000256" key="2">
    <source>
        <dbReference type="ARBA" id="ARBA00022737"/>
    </source>
</evidence>
<evidence type="ECO:0008006" key="6">
    <source>
        <dbReference type="Google" id="ProtNLM"/>
    </source>
</evidence>
<sequence length="108" mass="12640">MIQKLGAQRLIYRAQISNLVKAGLIDQAVHVFDEMTQSNCRVFSIDYNRFIGVLIRHSRFDLVQFYYQQMHPLGFSLTPFTYSRFISGLCEVKNFTLINILLDNMDKL</sequence>
<evidence type="ECO:0000256" key="1">
    <source>
        <dbReference type="ARBA" id="ARBA00007626"/>
    </source>
</evidence>
<dbReference type="PANTHER" id="PTHR47936:SF1">
    <property type="entry name" value="PENTATRICOPEPTIDE REPEAT-CONTAINING PROTEIN GUN1, CHLOROPLASTIC"/>
    <property type="match status" value="1"/>
</dbReference>
<feature type="repeat" description="PPR" evidence="3">
    <location>
        <begin position="8"/>
        <end position="42"/>
    </location>
</feature>
<keyword evidence="2" id="KW-0677">Repeat</keyword>
<dbReference type="EMBL" id="KK789221">
    <property type="protein sequence ID" value="KDO37945.1"/>
    <property type="molecule type" value="Genomic_DNA"/>
</dbReference>
<dbReference type="NCBIfam" id="TIGR00756">
    <property type="entry name" value="PPR"/>
    <property type="match status" value="1"/>
</dbReference>
<proteinExistence type="inferred from homology"/>
<evidence type="ECO:0000313" key="4">
    <source>
        <dbReference type="EMBL" id="KDO37945.1"/>
    </source>
</evidence>
<feature type="non-terminal residue" evidence="4">
    <location>
        <position position="108"/>
    </location>
</feature>
<dbReference type="InterPro" id="IPR011990">
    <property type="entry name" value="TPR-like_helical_dom_sf"/>
</dbReference>
<evidence type="ECO:0000256" key="3">
    <source>
        <dbReference type="PROSITE-ProRule" id="PRU00708"/>
    </source>
</evidence>
<keyword evidence="5" id="KW-1185">Reference proteome</keyword>
<comment type="similarity">
    <text evidence="1">Belongs to the PPR family. P subfamily.</text>
</comment>
<dbReference type="Gene3D" id="1.25.40.10">
    <property type="entry name" value="Tetratricopeptide repeat domain"/>
    <property type="match status" value="1"/>
</dbReference>
<gene>
    <name evidence="4" type="ORF">CISIN_1g0434802mg</name>
</gene>
<dbReference type="Proteomes" id="UP000027120">
    <property type="component" value="Unassembled WGS sequence"/>
</dbReference>
<dbReference type="Pfam" id="PF01535">
    <property type="entry name" value="PPR"/>
    <property type="match status" value="1"/>
</dbReference>
<dbReference type="PANTHER" id="PTHR47936">
    <property type="entry name" value="PPR_LONG DOMAIN-CONTAINING PROTEIN"/>
    <property type="match status" value="1"/>
</dbReference>
<accession>A0A067D8Q3</accession>
<name>A0A067D8Q3_CITSI</name>
<dbReference type="PROSITE" id="PS51375">
    <property type="entry name" value="PPR"/>
    <property type="match status" value="1"/>
</dbReference>
<dbReference type="PaxDb" id="2711-XP_006483972.1"/>
<protein>
    <recommendedName>
        <fullName evidence="6">Pentacotripeptide-repeat region of PRORP domain-containing protein</fullName>
    </recommendedName>
</protein>
<dbReference type="STRING" id="2711.A0A067D8Q3"/>
<organism evidence="4 5">
    <name type="scientific">Citrus sinensis</name>
    <name type="common">Sweet orange</name>
    <name type="synonym">Citrus aurantium var. sinensis</name>
    <dbReference type="NCBI Taxonomy" id="2711"/>
    <lineage>
        <taxon>Eukaryota</taxon>
        <taxon>Viridiplantae</taxon>
        <taxon>Streptophyta</taxon>
        <taxon>Embryophyta</taxon>
        <taxon>Tracheophyta</taxon>
        <taxon>Spermatophyta</taxon>
        <taxon>Magnoliopsida</taxon>
        <taxon>eudicotyledons</taxon>
        <taxon>Gunneridae</taxon>
        <taxon>Pentapetalae</taxon>
        <taxon>rosids</taxon>
        <taxon>malvids</taxon>
        <taxon>Sapindales</taxon>
        <taxon>Rutaceae</taxon>
        <taxon>Aurantioideae</taxon>
        <taxon>Citrus</taxon>
    </lineage>
</organism>
<reference evidence="4 5" key="1">
    <citation type="submission" date="2014-04" db="EMBL/GenBank/DDBJ databases">
        <authorList>
            <consortium name="International Citrus Genome Consortium"/>
            <person name="Gmitter F."/>
            <person name="Chen C."/>
            <person name="Farmerie W."/>
            <person name="Harkins T."/>
            <person name="Desany B."/>
            <person name="Mohiuddin M."/>
            <person name="Kodira C."/>
            <person name="Borodovsky M."/>
            <person name="Lomsadze A."/>
            <person name="Burns P."/>
            <person name="Jenkins J."/>
            <person name="Prochnik S."/>
            <person name="Shu S."/>
            <person name="Chapman J."/>
            <person name="Pitluck S."/>
            <person name="Schmutz J."/>
            <person name="Rokhsar D."/>
        </authorList>
    </citation>
    <scope>NUCLEOTIDE SEQUENCE</scope>
</reference>